<evidence type="ECO:0000313" key="6">
    <source>
        <dbReference type="EMBL" id="NMR21263.1"/>
    </source>
</evidence>
<evidence type="ECO:0000313" key="7">
    <source>
        <dbReference type="Proteomes" id="UP000562124"/>
    </source>
</evidence>
<dbReference type="PANTHER" id="PTHR30246">
    <property type="entry name" value="2-KETO-3-DEOXY-6-PHOSPHOGLUCONATE ALDOLASE"/>
    <property type="match status" value="1"/>
</dbReference>
<evidence type="ECO:0000256" key="1">
    <source>
        <dbReference type="ARBA" id="ARBA00004761"/>
    </source>
</evidence>
<evidence type="ECO:0000256" key="4">
    <source>
        <dbReference type="ARBA" id="ARBA00023239"/>
    </source>
</evidence>
<evidence type="ECO:0000256" key="2">
    <source>
        <dbReference type="ARBA" id="ARBA00006906"/>
    </source>
</evidence>
<proteinExistence type="inferred from homology"/>
<dbReference type="Gene3D" id="3.20.20.70">
    <property type="entry name" value="Aldolase class I"/>
    <property type="match status" value="1"/>
</dbReference>
<protein>
    <submittedName>
        <fullName evidence="6">Bifunctional 4-hydroxy-2-oxoglutarate aldolase/2-dehydro-3-deoxy-phosphogluconate aldolase</fullName>
    </submittedName>
</protein>
<dbReference type="InterPro" id="IPR013785">
    <property type="entry name" value="Aldolase_TIM"/>
</dbReference>
<dbReference type="EMBL" id="JABCJJ010000028">
    <property type="protein sequence ID" value="NMR21263.1"/>
    <property type="molecule type" value="Genomic_DNA"/>
</dbReference>
<dbReference type="InterPro" id="IPR000887">
    <property type="entry name" value="Aldlse_KDPG_KHG"/>
</dbReference>
<organism evidence="6 7">
    <name type="scientific">Cellulomonas fimi</name>
    <dbReference type="NCBI Taxonomy" id="1708"/>
    <lineage>
        <taxon>Bacteria</taxon>
        <taxon>Bacillati</taxon>
        <taxon>Actinomycetota</taxon>
        <taxon>Actinomycetes</taxon>
        <taxon>Micrococcales</taxon>
        <taxon>Cellulomonadaceae</taxon>
        <taxon>Cellulomonas</taxon>
    </lineage>
</organism>
<dbReference type="PANTHER" id="PTHR30246:SF1">
    <property type="entry name" value="2-DEHYDRO-3-DEOXY-6-PHOSPHOGALACTONATE ALDOLASE-RELATED"/>
    <property type="match status" value="1"/>
</dbReference>
<dbReference type="Pfam" id="PF01081">
    <property type="entry name" value="Aldolase"/>
    <property type="match status" value="1"/>
</dbReference>
<keyword evidence="7" id="KW-1185">Reference proteome</keyword>
<reference evidence="6 7" key="1">
    <citation type="submission" date="2020-04" db="EMBL/GenBank/DDBJ databases">
        <title>Sequencing and Assembly of C. fimi.</title>
        <authorList>
            <person name="Ramsey A.R."/>
        </authorList>
    </citation>
    <scope>NUCLEOTIDE SEQUENCE [LARGE SCALE GENOMIC DNA]</scope>
    <source>
        <strain evidence="6 7">SB</strain>
    </source>
</reference>
<comment type="subunit">
    <text evidence="3">Homotrimer.</text>
</comment>
<dbReference type="CDD" id="cd00452">
    <property type="entry name" value="KDPG_aldolase"/>
    <property type="match status" value="1"/>
</dbReference>
<gene>
    <name evidence="6" type="ORF">HIR71_13740</name>
</gene>
<keyword evidence="5" id="KW-0119">Carbohydrate metabolism</keyword>
<name>A0A7Y0LZW1_CELFI</name>
<evidence type="ECO:0000256" key="5">
    <source>
        <dbReference type="ARBA" id="ARBA00023277"/>
    </source>
</evidence>
<comment type="similarity">
    <text evidence="2">Belongs to the KHG/KDPG aldolase family.</text>
</comment>
<dbReference type="GO" id="GO:0016829">
    <property type="term" value="F:lyase activity"/>
    <property type="evidence" value="ECO:0007669"/>
    <property type="project" value="UniProtKB-KW"/>
</dbReference>
<dbReference type="Proteomes" id="UP000562124">
    <property type="component" value="Unassembled WGS sequence"/>
</dbReference>
<dbReference type="SUPFAM" id="SSF51569">
    <property type="entry name" value="Aldolase"/>
    <property type="match status" value="1"/>
</dbReference>
<comment type="caution">
    <text evidence="6">The sequence shown here is derived from an EMBL/GenBank/DDBJ whole genome shotgun (WGS) entry which is preliminary data.</text>
</comment>
<sequence>MTDDGPAGSDWFESVFAAQRVMVILRGFPPARTVELCTRAWDAGIAQVEVPVQSPDALPSLRAAIAAGRERDRGVGAGTVTTVQQLAEVAAAGVAFTVAPGLDDEVVRWSTERELPHLPGVSTPSEIQRAVRLGLTWVKAFPATVLGPSWFTAVRAPFPLVRLVATGGISAENAPAFLHAGARVVSLGSAVADPRQLEAVRSLIDRA</sequence>
<comment type="pathway">
    <text evidence="1">Carbohydrate acid metabolism.</text>
</comment>
<dbReference type="AlphaFoldDB" id="A0A7Y0LZW1"/>
<accession>A0A7Y0LZW1</accession>
<keyword evidence="4" id="KW-0456">Lyase</keyword>
<dbReference type="RefSeq" id="WP_169325636.1">
    <property type="nucleotide sequence ID" value="NZ_JABCJJ010000028.1"/>
</dbReference>
<evidence type="ECO:0000256" key="3">
    <source>
        <dbReference type="ARBA" id="ARBA00011233"/>
    </source>
</evidence>